<accession>A0A1F6VDX9</accession>
<reference evidence="8 9" key="1">
    <citation type="journal article" date="2016" name="Nat. Commun.">
        <title>Thousands of microbial genomes shed light on interconnected biogeochemical processes in an aquifer system.</title>
        <authorList>
            <person name="Anantharaman K."/>
            <person name="Brown C.T."/>
            <person name="Hug L.A."/>
            <person name="Sharon I."/>
            <person name="Castelle C.J."/>
            <person name="Probst A.J."/>
            <person name="Thomas B.C."/>
            <person name="Singh A."/>
            <person name="Wilkins M.J."/>
            <person name="Karaoz U."/>
            <person name="Brodie E.L."/>
            <person name="Williams K.H."/>
            <person name="Hubbard S.S."/>
            <person name="Banfield J.F."/>
        </authorList>
    </citation>
    <scope>NUCLEOTIDE SEQUENCE [LARGE SCALE GENOMIC DNA]</scope>
</reference>
<evidence type="ECO:0000256" key="5">
    <source>
        <dbReference type="ARBA" id="ARBA00022975"/>
    </source>
</evidence>
<comment type="caution">
    <text evidence="8">The sequence shown here is derived from an EMBL/GenBank/DDBJ whole genome shotgun (WGS) entry which is preliminary data.</text>
</comment>
<dbReference type="Gene3D" id="3.20.20.70">
    <property type="entry name" value="Aldolase class I"/>
    <property type="match status" value="1"/>
</dbReference>
<proteinExistence type="predicted"/>
<dbReference type="PANTHER" id="PTHR48109:SF1">
    <property type="entry name" value="DIHYDROOROTATE DEHYDROGENASE (FUMARATE)"/>
    <property type="match status" value="1"/>
</dbReference>
<dbReference type="Proteomes" id="UP000178235">
    <property type="component" value="Unassembled WGS sequence"/>
</dbReference>
<dbReference type="InterPro" id="IPR005720">
    <property type="entry name" value="Dihydroorotate_DH_cat"/>
</dbReference>
<evidence type="ECO:0000256" key="1">
    <source>
        <dbReference type="ARBA" id="ARBA00001917"/>
    </source>
</evidence>
<evidence type="ECO:0000259" key="7">
    <source>
        <dbReference type="Pfam" id="PF01180"/>
    </source>
</evidence>
<evidence type="ECO:0000256" key="3">
    <source>
        <dbReference type="ARBA" id="ARBA00022630"/>
    </source>
</evidence>
<dbReference type="GO" id="GO:0006221">
    <property type="term" value="P:pyrimidine nucleotide biosynthetic process"/>
    <property type="evidence" value="ECO:0007669"/>
    <property type="project" value="UniProtKB-KW"/>
</dbReference>
<dbReference type="AlphaFoldDB" id="A0A1F6VDX9"/>
<protein>
    <recommendedName>
        <fullName evidence="7">Dihydroorotate dehydrogenase catalytic domain-containing protein</fullName>
    </recommendedName>
</protein>
<dbReference type="SUPFAM" id="SSF51395">
    <property type="entry name" value="FMN-linked oxidoreductases"/>
    <property type="match status" value="1"/>
</dbReference>
<comment type="pathway">
    <text evidence="2">Pyrimidine metabolism; UMP biosynthesis via de novo pathway.</text>
</comment>
<feature type="domain" description="Dihydroorotate dehydrogenase catalytic" evidence="7">
    <location>
        <begin position="172"/>
        <end position="365"/>
    </location>
</feature>
<evidence type="ECO:0000313" key="8">
    <source>
        <dbReference type="EMBL" id="OGI67779.1"/>
    </source>
</evidence>
<keyword evidence="5" id="KW-0665">Pyrimidine biosynthesis</keyword>
<dbReference type="PANTHER" id="PTHR48109">
    <property type="entry name" value="DIHYDROOROTATE DEHYDROGENASE (QUINONE), MITOCHONDRIAL-RELATED"/>
    <property type="match status" value="1"/>
</dbReference>
<dbReference type="GO" id="GO:0006207">
    <property type="term" value="P:'de novo' pyrimidine nucleobase biosynthetic process"/>
    <property type="evidence" value="ECO:0007669"/>
    <property type="project" value="TreeGrafter"/>
</dbReference>
<keyword evidence="4" id="KW-0288">FMN</keyword>
<comment type="cofactor">
    <cofactor evidence="1">
        <name>FMN</name>
        <dbReference type="ChEBI" id="CHEBI:58210"/>
    </cofactor>
</comment>
<dbReference type="GO" id="GO:0005737">
    <property type="term" value="C:cytoplasm"/>
    <property type="evidence" value="ECO:0007669"/>
    <property type="project" value="InterPro"/>
</dbReference>
<evidence type="ECO:0000256" key="2">
    <source>
        <dbReference type="ARBA" id="ARBA00004725"/>
    </source>
</evidence>
<evidence type="ECO:0000256" key="4">
    <source>
        <dbReference type="ARBA" id="ARBA00022643"/>
    </source>
</evidence>
<dbReference type="Pfam" id="PF01180">
    <property type="entry name" value="DHO_dh"/>
    <property type="match status" value="1"/>
</dbReference>
<sequence length="367" mass="40880">MLHAPFYDPEKTYEDNFKNGPFGAFADKEISRFNQDINTKYDFFGFKVNSPFGIPAGPLINGKFVQAALDKGFDIVTYKTVRSGKHPSHPWPNVLSVKIKGDLTLKKSEGKLVADHDFKDPVSITNSFGVPSFDPKFWQKDIKKISEKIREGQILVGAFQGTKREARLPDGQGQTKEEYINDFKRTARLLKEAGVKVMEVNLSCPNEGTNNLLCYDTVRSAEVIQAIKDEIKKIPLIIKISYFKDNEILKSFIKEVGPLVQGISAINTIPVEIVDKNGEQALPGEGRLRSGVCGHAIKWAGLHVVKKLKNLRTEFGYSYAIIGVGGVVTADDFFEYRNAGADIVMSATGAMWNPHLAKEIKERLARP</sequence>
<dbReference type="InterPro" id="IPR050074">
    <property type="entry name" value="DHO_dehydrogenase"/>
</dbReference>
<gene>
    <name evidence="8" type="ORF">A2738_00485</name>
</gene>
<evidence type="ECO:0000313" key="9">
    <source>
        <dbReference type="Proteomes" id="UP000178235"/>
    </source>
</evidence>
<dbReference type="GO" id="GO:0004152">
    <property type="term" value="F:dihydroorotate dehydrogenase activity"/>
    <property type="evidence" value="ECO:0007669"/>
    <property type="project" value="TreeGrafter"/>
</dbReference>
<name>A0A1F6VDX9_9BACT</name>
<keyword evidence="6" id="KW-0560">Oxidoreductase</keyword>
<organism evidence="8 9">
    <name type="scientific">Candidatus Nomurabacteria bacterium RIFCSPHIGHO2_01_FULL_42_15</name>
    <dbReference type="NCBI Taxonomy" id="1801742"/>
    <lineage>
        <taxon>Bacteria</taxon>
        <taxon>Candidatus Nomuraibacteriota</taxon>
    </lineage>
</organism>
<evidence type="ECO:0000256" key="6">
    <source>
        <dbReference type="ARBA" id="ARBA00023002"/>
    </source>
</evidence>
<dbReference type="InterPro" id="IPR013785">
    <property type="entry name" value="Aldolase_TIM"/>
</dbReference>
<dbReference type="EMBL" id="MFTS01000010">
    <property type="protein sequence ID" value="OGI67779.1"/>
    <property type="molecule type" value="Genomic_DNA"/>
</dbReference>
<keyword evidence="3" id="KW-0285">Flavoprotein</keyword>